<dbReference type="EnsemblPlants" id="OMERI06G01160.1">
    <property type="protein sequence ID" value="OMERI06G01160.1"/>
    <property type="gene ID" value="OMERI06G01160"/>
</dbReference>
<sequence length="92" mass="9472">MRVTFDGSYGIPSSVSHPAATRHRFVDMANNDKEAAAEGATPRGVDWEVVTLTASAYAAALGPGGAGDRPAAETKSLDASQEGQGSESTLFM</sequence>
<reference evidence="2" key="1">
    <citation type="submission" date="2015-04" db="UniProtKB">
        <authorList>
            <consortium name="EnsemblPlants"/>
        </authorList>
    </citation>
    <scope>IDENTIFICATION</scope>
</reference>
<feature type="compositionally biased region" description="Polar residues" evidence="1">
    <location>
        <begin position="77"/>
        <end position="92"/>
    </location>
</feature>
<dbReference type="Proteomes" id="UP000008021">
    <property type="component" value="Chromosome 6"/>
</dbReference>
<proteinExistence type="predicted"/>
<evidence type="ECO:0008006" key="4">
    <source>
        <dbReference type="Google" id="ProtNLM"/>
    </source>
</evidence>
<feature type="region of interest" description="Disordered" evidence="1">
    <location>
        <begin position="61"/>
        <end position="92"/>
    </location>
</feature>
<reference evidence="2" key="2">
    <citation type="submission" date="2018-05" db="EMBL/GenBank/DDBJ databases">
        <title>OmerRS3 (Oryza meridionalis Reference Sequence Version 3).</title>
        <authorList>
            <person name="Zhang J."/>
            <person name="Kudrna D."/>
            <person name="Lee S."/>
            <person name="Talag J."/>
            <person name="Welchert J."/>
            <person name="Wing R.A."/>
        </authorList>
    </citation>
    <scope>NUCLEOTIDE SEQUENCE [LARGE SCALE GENOMIC DNA]</scope>
    <source>
        <strain evidence="2">cv. OR44</strain>
    </source>
</reference>
<name>A0A0E0DVX0_9ORYZ</name>
<dbReference type="AlphaFoldDB" id="A0A0E0DVX0"/>
<evidence type="ECO:0000313" key="3">
    <source>
        <dbReference type="Proteomes" id="UP000008021"/>
    </source>
</evidence>
<accession>A0A0E0DVX0</accession>
<evidence type="ECO:0000256" key="1">
    <source>
        <dbReference type="SAM" id="MobiDB-lite"/>
    </source>
</evidence>
<dbReference type="HOGENOM" id="CLU_2417001_0_0_1"/>
<protein>
    <recommendedName>
        <fullName evidence="4">DUF834 domain-containing protein</fullName>
    </recommendedName>
</protein>
<dbReference type="PANTHER" id="PTHR34797:SF1">
    <property type="entry name" value="ATG8-INTERACTING PROTEIN 2"/>
    <property type="match status" value="1"/>
</dbReference>
<keyword evidence="3" id="KW-1185">Reference proteome</keyword>
<evidence type="ECO:0000313" key="2">
    <source>
        <dbReference type="EnsemblPlants" id="OMERI06G01160.1"/>
    </source>
</evidence>
<dbReference type="PANTHER" id="PTHR34797">
    <property type="entry name" value="ATG8-INTERACTING PROTEIN 2"/>
    <property type="match status" value="1"/>
</dbReference>
<organism evidence="2">
    <name type="scientific">Oryza meridionalis</name>
    <dbReference type="NCBI Taxonomy" id="40149"/>
    <lineage>
        <taxon>Eukaryota</taxon>
        <taxon>Viridiplantae</taxon>
        <taxon>Streptophyta</taxon>
        <taxon>Embryophyta</taxon>
        <taxon>Tracheophyta</taxon>
        <taxon>Spermatophyta</taxon>
        <taxon>Magnoliopsida</taxon>
        <taxon>Liliopsida</taxon>
        <taxon>Poales</taxon>
        <taxon>Poaceae</taxon>
        <taxon>BOP clade</taxon>
        <taxon>Oryzoideae</taxon>
        <taxon>Oryzeae</taxon>
        <taxon>Oryzinae</taxon>
        <taxon>Oryza</taxon>
    </lineage>
</organism>
<dbReference type="InterPro" id="IPR040304">
    <property type="entry name" value="ATG8-IP-1/2"/>
</dbReference>
<dbReference type="Gramene" id="OMERI06G01160.1">
    <property type="protein sequence ID" value="OMERI06G01160.1"/>
    <property type="gene ID" value="OMERI06G01160"/>
</dbReference>